<evidence type="ECO:0000313" key="4">
    <source>
        <dbReference type="EMBL" id="WOG97288.1"/>
    </source>
</evidence>
<protein>
    <submittedName>
        <fullName evidence="2">Uncharacterized protein</fullName>
    </submittedName>
</protein>
<dbReference type="EMBL" id="LNRQ01000004">
    <property type="protein sequence ID" value="KZM98354.1"/>
    <property type="molecule type" value="Genomic_DNA"/>
</dbReference>
<organism evidence="2">
    <name type="scientific">Daucus carota subsp. sativus</name>
    <name type="common">Carrot</name>
    <dbReference type="NCBI Taxonomy" id="79200"/>
    <lineage>
        <taxon>Eukaryota</taxon>
        <taxon>Viridiplantae</taxon>
        <taxon>Streptophyta</taxon>
        <taxon>Embryophyta</taxon>
        <taxon>Tracheophyta</taxon>
        <taxon>Spermatophyta</taxon>
        <taxon>Magnoliopsida</taxon>
        <taxon>eudicotyledons</taxon>
        <taxon>Gunneridae</taxon>
        <taxon>Pentapetalae</taxon>
        <taxon>asterids</taxon>
        <taxon>campanulids</taxon>
        <taxon>Apiales</taxon>
        <taxon>Apiaceae</taxon>
        <taxon>Apioideae</taxon>
        <taxon>Scandiceae</taxon>
        <taxon>Daucinae</taxon>
        <taxon>Daucus</taxon>
        <taxon>Daucus sect. Daucus</taxon>
    </lineage>
</organism>
<dbReference type="EMBL" id="CP093346">
    <property type="protein sequence ID" value="WOG97288.1"/>
    <property type="molecule type" value="Genomic_DNA"/>
</dbReference>
<dbReference type="AlphaFoldDB" id="A0A162ABC6"/>
<evidence type="ECO:0000313" key="3">
    <source>
        <dbReference type="EMBL" id="KZM98354.1"/>
    </source>
</evidence>
<proteinExistence type="predicted"/>
<dbReference type="PANTHER" id="PTHR35477:SF1">
    <property type="entry name" value="OS06G0728500 PROTEIN"/>
    <property type="match status" value="1"/>
</dbReference>
<dbReference type="EMBL" id="LNRQ01000004">
    <property type="protein sequence ID" value="KZM98330.1"/>
    <property type="molecule type" value="Genomic_DNA"/>
</dbReference>
<dbReference type="Gramene" id="KZM98354">
    <property type="protein sequence ID" value="KZM98354"/>
    <property type="gene ID" value="DCAR_014284"/>
</dbReference>
<dbReference type="OMA" id="ICDVNHL"/>
<dbReference type="PANTHER" id="PTHR35477">
    <property type="entry name" value="OS06G0728500 PROTEIN"/>
    <property type="match status" value="1"/>
</dbReference>
<evidence type="ECO:0000256" key="1">
    <source>
        <dbReference type="SAM" id="MobiDB-lite"/>
    </source>
</evidence>
<feature type="compositionally biased region" description="Polar residues" evidence="1">
    <location>
        <begin position="159"/>
        <end position="171"/>
    </location>
</feature>
<accession>A0A162ABC6</accession>
<evidence type="ECO:0000313" key="5">
    <source>
        <dbReference type="Proteomes" id="UP000077755"/>
    </source>
</evidence>
<dbReference type="OrthoDB" id="1910495at2759"/>
<dbReference type="Gramene" id="KZM98330">
    <property type="protein sequence ID" value="KZM98330"/>
    <property type="gene ID" value="DCAR_014308"/>
</dbReference>
<evidence type="ECO:0000313" key="2">
    <source>
        <dbReference type="EMBL" id="KZM98330.1"/>
    </source>
</evidence>
<feature type="compositionally biased region" description="Polar residues" evidence="1">
    <location>
        <begin position="201"/>
        <end position="211"/>
    </location>
</feature>
<dbReference type="STRING" id="79200.A0A162ABC6"/>
<feature type="region of interest" description="Disordered" evidence="1">
    <location>
        <begin position="159"/>
        <end position="214"/>
    </location>
</feature>
<gene>
    <name evidence="3" type="ORF">DCAR_014284</name>
    <name evidence="2" type="ORF">DCAR_014308</name>
    <name evidence="4" type="ORF">DCAR_0416628</name>
</gene>
<feature type="compositionally biased region" description="Basic and acidic residues" evidence="1">
    <location>
        <begin position="175"/>
        <end position="192"/>
    </location>
</feature>
<reference evidence="2" key="1">
    <citation type="journal article" date="2016" name="Nat. Genet.">
        <title>A high-quality carrot genome assembly provides new insights into carotenoid accumulation and asterid genome evolution.</title>
        <authorList>
            <person name="Iorizzo M."/>
            <person name="Ellison S."/>
            <person name="Senalik D."/>
            <person name="Zeng P."/>
            <person name="Satapoomin P."/>
            <person name="Huang J."/>
            <person name="Bowman M."/>
            <person name="Iovene M."/>
            <person name="Sanseverino W."/>
            <person name="Cavagnaro P."/>
            <person name="Yildiz M."/>
            <person name="Macko-Podgorni A."/>
            <person name="Moranska E."/>
            <person name="Grzebelus E."/>
            <person name="Grzebelus D."/>
            <person name="Ashrafi H."/>
            <person name="Zheng Z."/>
            <person name="Cheng S."/>
            <person name="Spooner D."/>
            <person name="Van Deynze A."/>
            <person name="Simon P."/>
        </authorList>
    </citation>
    <scope>NUCLEOTIDE SEQUENCE [LARGE SCALE GENOMIC DNA]</scope>
    <source>
        <tissue evidence="2">Leaf</tissue>
    </source>
</reference>
<sequence length="352" mass="38915">MEANICDGNNLDADVLLPPRKRLLAGLKKQNFDGISHVPSTPVITGEFDILLNNLLKSHINKSPEEILEVSRSAVEAAKKVAKAARAVAENKAEVAARAMAAAKSALDLFATMSEERSSREKYTRKNKMKRQVPVNMLYDKKQRVETDAELARDLHRAINSSPRTVKNSSVPDLKSVEHKRLVKRLSSEKLKYNNGGHSPPRSNGNGQTDKLCSDGSAQGAYAYRINENISKLDEGDHSNMTNRVSSFCGGKMKEVLEDPVGFGRKRGKIKQKKLPLSVCSFRDQEYPKEQLKTRSEVLSDGNVSKDTAGSNHLFSVGPAGGSMMSFERSGTWKCKEFKGPPIIEQNKDMQL</sequence>
<dbReference type="Proteomes" id="UP000077755">
    <property type="component" value="Chromosome 4"/>
</dbReference>
<name>A0A162ABC6_DAUCS</name>
<keyword evidence="5" id="KW-1185">Reference proteome</keyword>
<reference evidence="4" key="2">
    <citation type="submission" date="2022-03" db="EMBL/GenBank/DDBJ databases">
        <title>Draft title - Genomic analysis of global carrot germplasm unveils the trajectory of domestication and the origin of high carotenoid orange carrot.</title>
        <authorList>
            <person name="Iorizzo M."/>
            <person name="Ellison S."/>
            <person name="Senalik D."/>
            <person name="Macko-Podgorni A."/>
            <person name="Grzebelus D."/>
            <person name="Bostan H."/>
            <person name="Rolling W."/>
            <person name="Curaba J."/>
            <person name="Simon P."/>
        </authorList>
    </citation>
    <scope>NUCLEOTIDE SEQUENCE</scope>
    <source>
        <tissue evidence="4">Leaf</tissue>
    </source>
</reference>